<dbReference type="KEGG" id="vg:40526348"/>
<organism evidence="1 2">
    <name type="scientific">Cordyline virus 2</name>
    <dbReference type="NCBI Taxonomy" id="1177751"/>
    <lineage>
        <taxon>Viruses</taxon>
        <taxon>Riboviria</taxon>
        <taxon>Orthornavirae</taxon>
        <taxon>Kitrinoviricota</taxon>
        <taxon>Alsuviricetes</taxon>
        <taxon>Martellivirales</taxon>
        <taxon>Closteroviridae</taxon>
        <taxon>Velarivirus</taxon>
        <taxon>Velarivirus duocordylinae</taxon>
    </lineage>
</organism>
<protein>
    <submittedName>
        <fullName evidence="1">9.3 kDa protein</fullName>
    </submittedName>
</protein>
<sequence>MEEVKRTLKSNGKTVYKFKQEDPDCVMLLKVEESSFMKMLYFSNNKSFNGDLFIVDEVVDAPTIYVLIEALPYYRVEWS</sequence>
<evidence type="ECO:0000313" key="1">
    <source>
        <dbReference type="EMBL" id="AFJ05049.1"/>
    </source>
</evidence>
<proteinExistence type="predicted"/>
<dbReference type="Proteomes" id="UP000246735">
    <property type="component" value="Segment"/>
</dbReference>
<accession>L7P042</accession>
<dbReference type="RefSeq" id="YP_009666141.1">
    <property type="nucleotide sequence ID" value="NC_043453.1"/>
</dbReference>
<evidence type="ECO:0000313" key="2">
    <source>
        <dbReference type="Proteomes" id="UP000246735"/>
    </source>
</evidence>
<reference evidence="1" key="1">
    <citation type="submission" date="2013-02" db="EMBL/GenBank/DDBJ databases">
        <title>Differentiation, distribution, and elimination of closteroviruses infecting Cordyline fruticosa (L.) in Hawaii.</title>
        <authorList>
            <person name="Melzer M.J."/>
        </authorList>
    </citation>
    <scope>NUCLEOTIDE SEQUENCE [LARGE SCALE GENOMIC DNA]</scope>
    <source>
        <strain evidence="1">SJ1</strain>
    </source>
</reference>
<dbReference type="GeneID" id="40526348"/>
<keyword evidence="2" id="KW-1185">Reference proteome</keyword>
<dbReference type="EMBL" id="JQ599282">
    <property type="protein sequence ID" value="AFJ05049.1"/>
    <property type="molecule type" value="Genomic_RNA"/>
</dbReference>
<name>L7P042_9CLOS</name>